<dbReference type="Gene3D" id="3.90.70.120">
    <property type="match status" value="1"/>
</dbReference>
<accession>A0A9W9YRW9</accession>
<dbReference type="OrthoDB" id="5989338at2759"/>
<organism evidence="1 2">
    <name type="scientific">Desmophyllum pertusum</name>
    <dbReference type="NCBI Taxonomy" id="174260"/>
    <lineage>
        <taxon>Eukaryota</taxon>
        <taxon>Metazoa</taxon>
        <taxon>Cnidaria</taxon>
        <taxon>Anthozoa</taxon>
        <taxon>Hexacorallia</taxon>
        <taxon>Scleractinia</taxon>
        <taxon>Caryophylliina</taxon>
        <taxon>Caryophylliidae</taxon>
        <taxon>Desmophyllum</taxon>
    </lineage>
</organism>
<reference evidence="1" key="1">
    <citation type="submission" date="2023-01" db="EMBL/GenBank/DDBJ databases">
        <title>Genome assembly of the deep-sea coral Lophelia pertusa.</title>
        <authorList>
            <person name="Herrera S."/>
            <person name="Cordes E."/>
        </authorList>
    </citation>
    <scope>NUCLEOTIDE SEQUENCE</scope>
    <source>
        <strain evidence="1">USNM1676648</strain>
        <tissue evidence="1">Polyp</tissue>
    </source>
</reference>
<dbReference type="EMBL" id="MU827309">
    <property type="protein sequence ID" value="KAJ7360424.1"/>
    <property type="molecule type" value="Genomic_DNA"/>
</dbReference>
<name>A0A9W9YRW9_9CNID</name>
<gene>
    <name evidence="1" type="ORF">OS493_015525</name>
</gene>
<comment type="caution">
    <text evidence="1">The sequence shown here is derived from an EMBL/GenBank/DDBJ whole genome shotgun (WGS) entry which is preliminary data.</text>
</comment>
<dbReference type="SUPFAM" id="SSF54001">
    <property type="entry name" value="Cysteine proteinases"/>
    <property type="match status" value="1"/>
</dbReference>
<sequence>MLGNKLYSHISNLARNLLSEIPSALSINDNCSGNLHMSDIRDCFLPLQNVLNMLIKDNNAFLLTIESNTVAIIFDNKGHYRIFDSHSQDMYGDLTVNGKAIMLELNSIEEIVQYLQNFYSEKSVFSFELLGIKVSNLSDS</sequence>
<keyword evidence="2" id="KW-1185">Reference proteome</keyword>
<evidence type="ECO:0000313" key="1">
    <source>
        <dbReference type="EMBL" id="KAJ7360424.1"/>
    </source>
</evidence>
<dbReference type="AlphaFoldDB" id="A0A9W9YRW9"/>
<dbReference type="InterPro" id="IPR038765">
    <property type="entry name" value="Papain-like_cys_pep_sf"/>
</dbReference>
<proteinExistence type="predicted"/>
<evidence type="ECO:0000313" key="2">
    <source>
        <dbReference type="Proteomes" id="UP001163046"/>
    </source>
</evidence>
<protein>
    <submittedName>
        <fullName evidence="1">Uncharacterized protein</fullName>
    </submittedName>
</protein>
<dbReference type="Proteomes" id="UP001163046">
    <property type="component" value="Unassembled WGS sequence"/>
</dbReference>